<reference evidence="2" key="1">
    <citation type="submission" date="2022-02" db="EMBL/GenBank/DDBJ databases">
        <authorList>
            <person name="Deutsch MARIE S."/>
        </authorList>
    </citation>
    <scope>NUCLEOTIDE SEQUENCE</scope>
    <source>
        <strain evidence="2">CIRM-BIA865</strain>
    </source>
</reference>
<feature type="compositionally biased region" description="Polar residues" evidence="1">
    <location>
        <begin position="29"/>
        <end position="42"/>
    </location>
</feature>
<dbReference type="EMBL" id="OV915080">
    <property type="protein sequence ID" value="CAH1705550.1"/>
    <property type="molecule type" value="Genomic_DNA"/>
</dbReference>
<dbReference type="Proteomes" id="UP001295440">
    <property type="component" value="Chromosome"/>
</dbReference>
<evidence type="ECO:0000313" key="3">
    <source>
        <dbReference type="Proteomes" id="UP001295440"/>
    </source>
</evidence>
<accession>A0AAU9QZF7</accession>
<sequence>MTPSKPSNNKPGKKDQTAPATPNAAAFSTGASKQTASLKQNA</sequence>
<protein>
    <submittedName>
        <fullName evidence="2">Uncharacterized protein</fullName>
    </submittedName>
</protein>
<evidence type="ECO:0000256" key="1">
    <source>
        <dbReference type="SAM" id="MobiDB-lite"/>
    </source>
</evidence>
<gene>
    <name evidence="2" type="ORF">LDD865_0389</name>
</gene>
<name>A0AAU9QZF7_9LACO</name>
<proteinExistence type="predicted"/>
<dbReference type="AlphaFoldDB" id="A0AAU9QZF7"/>
<dbReference type="RefSeq" id="WP_013440074.1">
    <property type="nucleotide sequence ID" value="NZ_OV915080.1"/>
</dbReference>
<organism evidence="2 3">
    <name type="scientific">Lactobacillus delbrueckii subsp. delbrueckii</name>
    <dbReference type="NCBI Taxonomy" id="83684"/>
    <lineage>
        <taxon>Bacteria</taxon>
        <taxon>Bacillati</taxon>
        <taxon>Bacillota</taxon>
        <taxon>Bacilli</taxon>
        <taxon>Lactobacillales</taxon>
        <taxon>Lactobacillaceae</taxon>
        <taxon>Lactobacillus</taxon>
    </lineage>
</organism>
<feature type="region of interest" description="Disordered" evidence="1">
    <location>
        <begin position="1"/>
        <end position="42"/>
    </location>
</feature>
<feature type="compositionally biased region" description="Low complexity" evidence="1">
    <location>
        <begin position="1"/>
        <end position="10"/>
    </location>
</feature>
<evidence type="ECO:0000313" key="2">
    <source>
        <dbReference type="EMBL" id="CAH1705550.1"/>
    </source>
</evidence>